<comment type="subunit">
    <text evidence="3">Heterodimer of 2 subunits, IMMPL1 and IMMPL2.</text>
</comment>
<proteinExistence type="inferred from homology"/>
<evidence type="ECO:0000256" key="7">
    <source>
        <dbReference type="ARBA" id="ARBA00022792"/>
    </source>
</evidence>
<dbReference type="Pfam" id="PF10502">
    <property type="entry name" value="Peptidase_S26"/>
    <property type="match status" value="2"/>
</dbReference>
<dbReference type="InterPro" id="IPR000223">
    <property type="entry name" value="Pept_S26A_signal_pept_1"/>
</dbReference>
<dbReference type="PRINTS" id="PR00727">
    <property type="entry name" value="LEADERPTASE"/>
</dbReference>
<dbReference type="GO" id="GO:0042720">
    <property type="term" value="C:mitochondrial inner membrane peptidase complex"/>
    <property type="evidence" value="ECO:0007669"/>
    <property type="project" value="UniProtKB-ARBA"/>
</dbReference>
<dbReference type="GO" id="GO:0006627">
    <property type="term" value="P:protein processing involved in protein targeting to mitochondrion"/>
    <property type="evidence" value="ECO:0007669"/>
    <property type="project" value="UniProtKB-ARBA"/>
</dbReference>
<comment type="subcellular location">
    <subcellularLocation>
        <location evidence="1">Mitochondrion inner membrane</location>
        <topology evidence="1">Single-pass membrane protein</topology>
    </subcellularLocation>
</comment>
<evidence type="ECO:0000256" key="11">
    <source>
        <dbReference type="ARBA" id="ARBA00023136"/>
    </source>
</evidence>
<dbReference type="AlphaFoldDB" id="A0ABD3UV04"/>
<gene>
    <name evidence="15" type="ORF">ACJMK2_016464</name>
</gene>
<keyword evidence="16" id="KW-1185">Reference proteome</keyword>
<keyword evidence="6" id="KW-0812">Transmembrane</keyword>
<dbReference type="CDD" id="cd06530">
    <property type="entry name" value="S26_SPase_I"/>
    <property type="match status" value="1"/>
</dbReference>
<dbReference type="EMBL" id="JBJQND010000015">
    <property type="protein sequence ID" value="KAL3852851.1"/>
    <property type="molecule type" value="Genomic_DNA"/>
</dbReference>
<evidence type="ECO:0000256" key="6">
    <source>
        <dbReference type="ARBA" id="ARBA00022692"/>
    </source>
</evidence>
<keyword evidence="5" id="KW-0645">Protease</keyword>
<evidence type="ECO:0000256" key="12">
    <source>
        <dbReference type="ARBA" id="ARBA00032718"/>
    </source>
</evidence>
<keyword evidence="10" id="KW-0496">Mitochondrion</keyword>
<evidence type="ECO:0000256" key="13">
    <source>
        <dbReference type="PIRSR" id="PIRSR600223-1"/>
    </source>
</evidence>
<evidence type="ECO:0000313" key="15">
    <source>
        <dbReference type="EMBL" id="KAL3852851.1"/>
    </source>
</evidence>
<keyword evidence="7" id="KW-0999">Mitochondrion inner membrane</keyword>
<evidence type="ECO:0000256" key="8">
    <source>
        <dbReference type="ARBA" id="ARBA00022801"/>
    </source>
</evidence>
<evidence type="ECO:0000256" key="4">
    <source>
        <dbReference type="ARBA" id="ARBA00013650"/>
    </source>
</evidence>
<keyword evidence="8" id="KW-0378">Hydrolase</keyword>
<evidence type="ECO:0000256" key="5">
    <source>
        <dbReference type="ARBA" id="ARBA00022670"/>
    </source>
</evidence>
<name>A0ABD3UV04_SINWO</name>
<feature type="active site" evidence="13">
    <location>
        <position position="35"/>
    </location>
</feature>
<dbReference type="InterPro" id="IPR019533">
    <property type="entry name" value="Peptidase_S26"/>
</dbReference>
<feature type="active site" evidence="13">
    <location>
        <position position="82"/>
    </location>
</feature>
<evidence type="ECO:0000256" key="3">
    <source>
        <dbReference type="ARBA" id="ARBA00011805"/>
    </source>
</evidence>
<reference evidence="15 16" key="1">
    <citation type="submission" date="2024-11" db="EMBL/GenBank/DDBJ databases">
        <title>Chromosome-level genome assembly of the freshwater bivalve Anodonta woodiana.</title>
        <authorList>
            <person name="Chen X."/>
        </authorList>
    </citation>
    <scope>NUCLEOTIDE SEQUENCE [LARGE SCALE GENOMIC DNA]</scope>
    <source>
        <strain evidence="15">MN2024</strain>
        <tissue evidence="15">Gills</tissue>
    </source>
</reference>
<dbReference type="FunFam" id="2.10.109.10:FF:000005">
    <property type="entry name" value="Mitochondrial inner membrane protease subunit"/>
    <property type="match status" value="1"/>
</dbReference>
<evidence type="ECO:0000256" key="2">
    <source>
        <dbReference type="ARBA" id="ARBA00007066"/>
    </source>
</evidence>
<keyword evidence="9" id="KW-1133">Transmembrane helix</keyword>
<comment type="caution">
    <text evidence="15">The sequence shown here is derived from an EMBL/GenBank/DDBJ whole genome shotgun (WGS) entry which is preliminary data.</text>
</comment>
<dbReference type="Proteomes" id="UP001634394">
    <property type="component" value="Unassembled WGS sequence"/>
</dbReference>
<dbReference type="GO" id="GO:0008233">
    <property type="term" value="F:peptidase activity"/>
    <property type="evidence" value="ECO:0007669"/>
    <property type="project" value="UniProtKB-KW"/>
</dbReference>
<dbReference type="SUPFAM" id="SSF51306">
    <property type="entry name" value="LexA/Signal peptidase"/>
    <property type="match status" value="1"/>
</dbReference>
<comment type="similarity">
    <text evidence="2">Belongs to the peptidase S26 family. IMP2 subfamily.</text>
</comment>
<feature type="domain" description="Peptidase S26" evidence="14">
    <location>
        <begin position="22"/>
        <end position="93"/>
    </location>
</feature>
<evidence type="ECO:0000256" key="10">
    <source>
        <dbReference type="ARBA" id="ARBA00023128"/>
    </source>
</evidence>
<evidence type="ECO:0000259" key="14">
    <source>
        <dbReference type="Pfam" id="PF10502"/>
    </source>
</evidence>
<dbReference type="InterPro" id="IPR036286">
    <property type="entry name" value="LexA/Signal_pep-like_sf"/>
</dbReference>
<feature type="domain" description="Peptidase S26" evidence="14">
    <location>
        <begin position="99"/>
        <end position="142"/>
    </location>
</feature>
<dbReference type="PANTHER" id="PTHR46041:SF2">
    <property type="entry name" value="MITOCHONDRIAL INNER MEMBRANE PROTEASE SUBUNIT 2"/>
    <property type="match status" value="1"/>
</dbReference>
<keyword evidence="11" id="KW-0472">Membrane</keyword>
<dbReference type="InterPro" id="IPR037730">
    <property type="entry name" value="IMP2"/>
</dbReference>
<protein>
    <recommendedName>
        <fullName evidence="4">Mitochondrial inner membrane protease subunit 2</fullName>
    </recommendedName>
    <alternativeName>
        <fullName evidence="12">IMP2-like protein</fullName>
    </alternativeName>
</protein>
<evidence type="ECO:0000256" key="1">
    <source>
        <dbReference type="ARBA" id="ARBA00004434"/>
    </source>
</evidence>
<dbReference type="PANTHER" id="PTHR46041">
    <property type="entry name" value="MITOCHONDRIAL INNER MEMBRANE PROTEASE SUBUNIT 2"/>
    <property type="match status" value="1"/>
</dbReference>
<accession>A0ABD3UV04</accession>
<sequence>MMWRKVLVGTATLFIPVTITTLDLFGYVAKVEGASMQPVLNPDTEKRDYVYLNKWAAHSYRFERGEIVSLLSPFNPDQTLIKRIIGLEGDVIRPINCKEGSVTIPEGHCWVEGDHHKQSMDSNLFGPVSLALIVAKASHIVWPPHRWQRLKPIHPNLDRYIMQNHTTDDNLF</sequence>
<organism evidence="15 16">
    <name type="scientific">Sinanodonta woodiana</name>
    <name type="common">Chinese pond mussel</name>
    <name type="synonym">Anodonta woodiana</name>
    <dbReference type="NCBI Taxonomy" id="1069815"/>
    <lineage>
        <taxon>Eukaryota</taxon>
        <taxon>Metazoa</taxon>
        <taxon>Spiralia</taxon>
        <taxon>Lophotrochozoa</taxon>
        <taxon>Mollusca</taxon>
        <taxon>Bivalvia</taxon>
        <taxon>Autobranchia</taxon>
        <taxon>Heteroconchia</taxon>
        <taxon>Palaeoheterodonta</taxon>
        <taxon>Unionida</taxon>
        <taxon>Unionoidea</taxon>
        <taxon>Unionidae</taxon>
        <taxon>Unioninae</taxon>
        <taxon>Sinanodonta</taxon>
    </lineage>
</organism>
<evidence type="ECO:0000256" key="9">
    <source>
        <dbReference type="ARBA" id="ARBA00022989"/>
    </source>
</evidence>
<evidence type="ECO:0000313" key="16">
    <source>
        <dbReference type="Proteomes" id="UP001634394"/>
    </source>
</evidence>
<dbReference type="Gene3D" id="2.10.109.10">
    <property type="entry name" value="Umud Fragment, subunit A"/>
    <property type="match status" value="1"/>
</dbReference>